<evidence type="ECO:0000313" key="2">
    <source>
        <dbReference type="Proteomes" id="UP001497472"/>
    </source>
</evidence>
<protein>
    <submittedName>
        <fullName evidence="1">Uncharacterized protein</fullName>
    </submittedName>
</protein>
<reference evidence="1 2" key="1">
    <citation type="submission" date="2023-11" db="EMBL/GenBank/DDBJ databases">
        <authorList>
            <person name="Okamura Y."/>
        </authorList>
    </citation>
    <scope>NUCLEOTIDE SEQUENCE [LARGE SCALE GENOMIC DNA]</scope>
</reference>
<proteinExistence type="predicted"/>
<evidence type="ECO:0000313" key="1">
    <source>
        <dbReference type="EMBL" id="CAK1555827.1"/>
    </source>
</evidence>
<name>A0AAV1K3X0_9NEOP</name>
<dbReference type="AlphaFoldDB" id="A0AAV1K3X0"/>
<sequence length="103" mass="11699">MLALIFRISTSFSATTSSIKNTADGIYCTLSKSICLSGREIIVVKPLKSYLSIESYLRSQYHLEFDELLRVSELRILEVAKTIEVSGSRSNLQNSNYFWPARE</sequence>
<dbReference type="Proteomes" id="UP001497472">
    <property type="component" value="Unassembled WGS sequence"/>
</dbReference>
<organism evidence="1 2">
    <name type="scientific">Leptosia nina</name>
    <dbReference type="NCBI Taxonomy" id="320188"/>
    <lineage>
        <taxon>Eukaryota</taxon>
        <taxon>Metazoa</taxon>
        <taxon>Ecdysozoa</taxon>
        <taxon>Arthropoda</taxon>
        <taxon>Hexapoda</taxon>
        <taxon>Insecta</taxon>
        <taxon>Pterygota</taxon>
        <taxon>Neoptera</taxon>
        <taxon>Endopterygota</taxon>
        <taxon>Lepidoptera</taxon>
        <taxon>Glossata</taxon>
        <taxon>Ditrysia</taxon>
        <taxon>Papilionoidea</taxon>
        <taxon>Pieridae</taxon>
        <taxon>Pierinae</taxon>
        <taxon>Leptosia</taxon>
    </lineage>
</organism>
<comment type="caution">
    <text evidence="1">The sequence shown here is derived from an EMBL/GenBank/DDBJ whole genome shotgun (WGS) entry which is preliminary data.</text>
</comment>
<accession>A0AAV1K3X0</accession>
<gene>
    <name evidence="1" type="ORF">LNINA_LOCUS14614</name>
</gene>
<keyword evidence="2" id="KW-1185">Reference proteome</keyword>
<dbReference type="EMBL" id="CAVLEF010000280">
    <property type="protein sequence ID" value="CAK1555827.1"/>
    <property type="molecule type" value="Genomic_DNA"/>
</dbReference>